<gene>
    <name evidence="2" type="ordered locus">Acel_1159</name>
</gene>
<dbReference type="InParanoid" id="A0LU21"/>
<reference evidence="2 3" key="1">
    <citation type="journal article" date="2009" name="Genome Res.">
        <title>Complete genome of the cellulolytic thermophile Acidothermus cellulolyticus 11B provides insights into its ecophysiological and evolutionary adaptations.</title>
        <authorList>
            <person name="Barabote R.D."/>
            <person name="Xie G."/>
            <person name="Leu D.H."/>
            <person name="Normand P."/>
            <person name="Necsulea A."/>
            <person name="Daubin V."/>
            <person name="Medigue C."/>
            <person name="Adney W.S."/>
            <person name="Xu X.C."/>
            <person name="Lapidus A."/>
            <person name="Parales R.E."/>
            <person name="Detter C."/>
            <person name="Pujic P."/>
            <person name="Bruce D."/>
            <person name="Lavire C."/>
            <person name="Challacombe J.F."/>
            <person name="Brettin T.S."/>
            <person name="Berry A.M."/>
        </authorList>
    </citation>
    <scope>NUCLEOTIDE SEQUENCE [LARGE SCALE GENOMIC DNA]</scope>
    <source>
        <strain evidence="3">ATCC 43068 / DSM 8971 / 11B</strain>
    </source>
</reference>
<dbReference type="RefSeq" id="WP_011719994.1">
    <property type="nucleotide sequence ID" value="NC_008578.1"/>
</dbReference>
<feature type="transmembrane region" description="Helical" evidence="1">
    <location>
        <begin position="45"/>
        <end position="64"/>
    </location>
</feature>
<dbReference type="HOGENOM" id="CLU_2748492_0_0_11"/>
<dbReference type="AlphaFoldDB" id="A0LU21"/>
<accession>A0LU21</accession>
<feature type="transmembrane region" description="Helical" evidence="1">
    <location>
        <begin position="21"/>
        <end position="39"/>
    </location>
</feature>
<evidence type="ECO:0000313" key="3">
    <source>
        <dbReference type="Proteomes" id="UP000008221"/>
    </source>
</evidence>
<evidence type="ECO:0000313" key="2">
    <source>
        <dbReference type="EMBL" id="ABK52931.1"/>
    </source>
</evidence>
<proteinExistence type="predicted"/>
<protein>
    <submittedName>
        <fullName evidence="2">Uncharacterized protein</fullName>
    </submittedName>
</protein>
<evidence type="ECO:0000256" key="1">
    <source>
        <dbReference type="SAM" id="Phobius"/>
    </source>
</evidence>
<dbReference type="EMBL" id="CP000481">
    <property type="protein sequence ID" value="ABK52931.1"/>
    <property type="molecule type" value="Genomic_DNA"/>
</dbReference>
<name>A0LU21_ACIC1</name>
<dbReference type="KEGG" id="ace:Acel_1159"/>
<keyword evidence="3" id="KW-1185">Reference proteome</keyword>
<keyword evidence="1" id="KW-0472">Membrane</keyword>
<organism evidence="2 3">
    <name type="scientific">Acidothermus cellulolyticus (strain ATCC 43068 / DSM 8971 / 11B)</name>
    <dbReference type="NCBI Taxonomy" id="351607"/>
    <lineage>
        <taxon>Bacteria</taxon>
        <taxon>Bacillati</taxon>
        <taxon>Actinomycetota</taxon>
        <taxon>Actinomycetes</taxon>
        <taxon>Acidothermales</taxon>
        <taxon>Acidothermaceae</taxon>
        <taxon>Acidothermus</taxon>
    </lineage>
</organism>
<sequence>MNDLDLFSRRRGGLMRGVRGAVAWFGSGFVVGMALALLFSTLVRALIIAAAIVIVLLALIRTAIGGRRPY</sequence>
<dbReference type="Proteomes" id="UP000008221">
    <property type="component" value="Chromosome"/>
</dbReference>
<keyword evidence="1" id="KW-0812">Transmembrane</keyword>
<keyword evidence="1" id="KW-1133">Transmembrane helix</keyword>